<evidence type="ECO:0000256" key="9">
    <source>
        <dbReference type="ARBA" id="ARBA00022837"/>
    </source>
</evidence>
<dbReference type="PANTHER" id="PTHR42861">
    <property type="entry name" value="CALCIUM-TRANSPORTING ATPASE"/>
    <property type="match status" value="1"/>
</dbReference>
<evidence type="ECO:0000313" key="18">
    <source>
        <dbReference type="EMBL" id="GAX73304.1"/>
    </source>
</evidence>
<evidence type="ECO:0000256" key="6">
    <source>
        <dbReference type="ARBA" id="ARBA00022692"/>
    </source>
</evidence>
<keyword evidence="6 16" id="KW-0812">Transmembrane</keyword>
<dbReference type="FunFam" id="1.20.1110.10:FF:000077">
    <property type="entry name" value="ECA1 (ER-TYPE CA2+-ATPASE 1)"/>
    <property type="match status" value="1"/>
</dbReference>
<dbReference type="Pfam" id="PF00689">
    <property type="entry name" value="Cation_ATPase_C"/>
    <property type="match status" value="1"/>
</dbReference>
<dbReference type="FunFam" id="2.70.150.10:FF:000014">
    <property type="entry name" value="Calcium-transporting ATPase, putative"/>
    <property type="match status" value="1"/>
</dbReference>
<evidence type="ECO:0000259" key="17">
    <source>
        <dbReference type="SMART" id="SM00831"/>
    </source>
</evidence>
<feature type="domain" description="Cation-transporting P-type ATPase N-terminal" evidence="17">
    <location>
        <begin position="9"/>
        <end position="83"/>
    </location>
</feature>
<feature type="transmembrane region" description="Helical" evidence="16">
    <location>
        <begin position="982"/>
        <end position="1011"/>
    </location>
</feature>
<dbReference type="InterPro" id="IPR001757">
    <property type="entry name" value="P_typ_ATPase"/>
</dbReference>
<dbReference type="Pfam" id="PF00122">
    <property type="entry name" value="E1-E2_ATPase"/>
    <property type="match status" value="1"/>
</dbReference>
<gene>
    <name evidence="18" type="ORF">CEUSTIGMA_g758.t1</name>
</gene>
<keyword evidence="11" id="KW-0460">Magnesium</keyword>
<feature type="transmembrane region" description="Helical" evidence="16">
    <location>
        <begin position="861"/>
        <end position="885"/>
    </location>
</feature>
<dbReference type="SMART" id="SM00831">
    <property type="entry name" value="Cation_ATPase_N"/>
    <property type="match status" value="1"/>
</dbReference>
<evidence type="ECO:0000256" key="13">
    <source>
        <dbReference type="ARBA" id="ARBA00022989"/>
    </source>
</evidence>
<dbReference type="AlphaFoldDB" id="A0A250WR23"/>
<keyword evidence="4" id="KW-0813">Transport</keyword>
<dbReference type="InterPro" id="IPR006068">
    <property type="entry name" value="ATPase_P-typ_cation-transptr_C"/>
</dbReference>
<feature type="transmembrane region" description="Helical" evidence="16">
    <location>
        <begin position="267"/>
        <end position="287"/>
    </location>
</feature>
<dbReference type="Gene3D" id="3.40.1110.10">
    <property type="entry name" value="Calcium-transporting ATPase, cytoplasmic domain N"/>
    <property type="match status" value="1"/>
</dbReference>
<dbReference type="SFLD" id="SFLDS00003">
    <property type="entry name" value="Haloacid_Dehalogenase"/>
    <property type="match status" value="1"/>
</dbReference>
<comment type="similarity">
    <text evidence="2">Belongs to the cation transport ATPase (P-type) (TC 3.A.3) family. Type IIA subfamily.</text>
</comment>
<name>A0A250WR23_9CHLO</name>
<dbReference type="FunFam" id="1.20.1110.10:FF:000065">
    <property type="entry name" value="Sarcoplasmic/endoplasmic reticulum calcium ATPase 1"/>
    <property type="match status" value="1"/>
</dbReference>
<dbReference type="SUPFAM" id="SSF81653">
    <property type="entry name" value="Calcium ATPase, transduction domain A"/>
    <property type="match status" value="1"/>
</dbReference>
<dbReference type="GO" id="GO:0005388">
    <property type="term" value="F:P-type calcium transporter activity"/>
    <property type="evidence" value="ECO:0007669"/>
    <property type="project" value="UniProtKB-EC"/>
</dbReference>
<dbReference type="Gene3D" id="2.70.150.10">
    <property type="entry name" value="Calcium-transporting ATPase, cytoplasmic transduction domain A"/>
    <property type="match status" value="1"/>
</dbReference>
<dbReference type="Pfam" id="PF00690">
    <property type="entry name" value="Cation_ATPase_N"/>
    <property type="match status" value="1"/>
</dbReference>
<sequence>MGSPPEAYPAWVKTTKEVQQHFRSDVSTGLSSEEIGIRREKYGYNELSKEPSTPLWRLILDQFDDTLVKILLMSAVVSFVLAIFEDHDEEGLKGFIEPFVILLILVLNAAVGVWQESNAEAALEALKDLQGETARVIRGGKMISDLPARDLVPGDVVELHAGDKVPADVRVLTLRTATVRAEQSSLTGESVAVQKISNAVSDPNCEIQAKENMLFSGTAIANGTVIGMVVATGMETEIGKIQSQIQDAANEDSETPLKKKLNQFGEMLAQVIFWICVVVWLINYPNYMSFQLLPNLPFPCPDPATIKINWAKAVYYLKIAVALAVAAIPEGLPAVITTCLALGTRTMAKQNAIVRKLPSVETLGCTTVICSDKTGTLTTNQMSVVQLCQMIGPAAMQTWAVSGHTYNPSDGIVVSLRCLDHSLEAIAEVCAVCNEAVIEYKAGTFKAVGAPTEAALKVLVEKLGVMDASTTKALATKRAQSPEDHPEPVSKVYNKKLPTLALLEFDRDRKSMSVLCKQESGGPNILLVKGAAECVLERCNRVLLSDGKIEPLTEAGRKAVLADVERMAEGALRCLAFARKADLPTPLSNYDGTDKHAAHALLADPAKYSEIESNLVFCGLAALQDPPRPEVAPAIKRCRQAGIRVIVITGDNKSTAEAICRKIGVFGNSEDLQGKSMTGREFSNFSRERQIQMLRGRGGRCFSRAEPKHKQDIVRLLKELGEVAAMTGDGVNDAPALKLADIGIAMGITGTEVAKEASDMVLADDNFSSIVAAVAEGRSIYNNMKAFIRYMISSNIGEVASIFLTAALGLPENLIPVQLLWVNLVTDGPPATALGFNKADPDIMEKPPRKSDEMLITPWVFFRYVIIGTYVGVATIGAFVSWYMYESFLGIDLSGDGHSTVTWDQLTHWHDCPSWTGFEAKSYTAGGATISFSNPCDYFTTGKAKACTLALSVIVVIEMFNALNALSEDASLFTMPPWTNPWLLVAIVISVSLHCVILYIPFLAGIFSIVPLSVNEWLLVIAWSAPVMFLDEILKALGRSFFGVQKIKID</sequence>
<keyword evidence="7" id="KW-0479">Metal-binding</keyword>
<keyword evidence="14" id="KW-0406">Ion transport</keyword>
<accession>A0A250WR23</accession>
<reference evidence="18 19" key="1">
    <citation type="submission" date="2017-08" db="EMBL/GenBank/DDBJ databases">
        <title>Acidophilic green algal genome provides insights into adaptation to an acidic environment.</title>
        <authorList>
            <person name="Hirooka S."/>
            <person name="Hirose Y."/>
            <person name="Kanesaki Y."/>
            <person name="Higuchi S."/>
            <person name="Fujiwara T."/>
            <person name="Onuma R."/>
            <person name="Era A."/>
            <person name="Ohbayashi R."/>
            <person name="Uzuka A."/>
            <person name="Nozaki H."/>
            <person name="Yoshikawa H."/>
            <person name="Miyagishima S.Y."/>
        </authorList>
    </citation>
    <scope>NUCLEOTIDE SEQUENCE [LARGE SCALE GENOMIC DNA]</scope>
    <source>
        <strain evidence="18 19">NIES-2499</strain>
    </source>
</reference>
<feature type="transmembrane region" description="Helical" evidence="16">
    <location>
        <begin position="787"/>
        <end position="810"/>
    </location>
</feature>
<keyword evidence="5" id="KW-0109">Calcium transport</keyword>
<dbReference type="InterPro" id="IPR018303">
    <property type="entry name" value="ATPase_P-typ_P_site"/>
</dbReference>
<organism evidence="18 19">
    <name type="scientific">Chlamydomonas eustigma</name>
    <dbReference type="NCBI Taxonomy" id="1157962"/>
    <lineage>
        <taxon>Eukaryota</taxon>
        <taxon>Viridiplantae</taxon>
        <taxon>Chlorophyta</taxon>
        <taxon>core chlorophytes</taxon>
        <taxon>Chlorophyceae</taxon>
        <taxon>CS clade</taxon>
        <taxon>Chlamydomonadales</taxon>
        <taxon>Chlamydomonadaceae</taxon>
        <taxon>Chlamydomonas</taxon>
    </lineage>
</organism>
<dbReference type="PRINTS" id="PR00119">
    <property type="entry name" value="CATATPASE"/>
</dbReference>
<dbReference type="InterPro" id="IPR036412">
    <property type="entry name" value="HAD-like_sf"/>
</dbReference>
<keyword evidence="13 16" id="KW-1133">Transmembrane helix</keyword>
<evidence type="ECO:0000256" key="3">
    <source>
        <dbReference type="ARBA" id="ARBA00012790"/>
    </source>
</evidence>
<dbReference type="EC" id="7.2.2.10" evidence="3"/>
<feature type="transmembrane region" description="Helical" evidence="16">
    <location>
        <begin position="96"/>
        <end position="114"/>
    </location>
</feature>
<evidence type="ECO:0000256" key="11">
    <source>
        <dbReference type="ARBA" id="ARBA00022842"/>
    </source>
</evidence>
<keyword evidence="19" id="KW-1185">Reference proteome</keyword>
<evidence type="ECO:0000313" key="19">
    <source>
        <dbReference type="Proteomes" id="UP000232323"/>
    </source>
</evidence>
<dbReference type="Gene3D" id="1.20.1110.10">
    <property type="entry name" value="Calcium-transporting ATPase, transmembrane domain"/>
    <property type="match status" value="1"/>
</dbReference>
<dbReference type="GO" id="GO:0005524">
    <property type="term" value="F:ATP binding"/>
    <property type="evidence" value="ECO:0007669"/>
    <property type="project" value="UniProtKB-KW"/>
</dbReference>
<evidence type="ECO:0000256" key="7">
    <source>
        <dbReference type="ARBA" id="ARBA00022723"/>
    </source>
</evidence>
<evidence type="ECO:0000256" key="14">
    <source>
        <dbReference type="ARBA" id="ARBA00023065"/>
    </source>
</evidence>
<dbReference type="STRING" id="1157962.A0A250WR23"/>
<dbReference type="Gene3D" id="3.40.50.1000">
    <property type="entry name" value="HAD superfamily/HAD-like"/>
    <property type="match status" value="1"/>
</dbReference>
<keyword evidence="8" id="KW-0547">Nucleotide-binding</keyword>
<dbReference type="EMBL" id="BEGY01000003">
    <property type="protein sequence ID" value="GAX73304.1"/>
    <property type="molecule type" value="Genomic_DNA"/>
</dbReference>
<dbReference type="FunFam" id="3.40.50.1000:FF:000083">
    <property type="entry name" value="Sodium/potassium-transporting ATPase subunit alpha"/>
    <property type="match status" value="1"/>
</dbReference>
<evidence type="ECO:0000256" key="10">
    <source>
        <dbReference type="ARBA" id="ARBA00022840"/>
    </source>
</evidence>
<keyword evidence="15 16" id="KW-0472">Membrane</keyword>
<dbReference type="Pfam" id="PF13246">
    <property type="entry name" value="Cation_ATPase"/>
    <property type="match status" value="1"/>
</dbReference>
<dbReference type="InterPro" id="IPR059000">
    <property type="entry name" value="ATPase_P-type_domA"/>
</dbReference>
<evidence type="ECO:0000256" key="8">
    <source>
        <dbReference type="ARBA" id="ARBA00022741"/>
    </source>
</evidence>
<dbReference type="NCBIfam" id="TIGR01494">
    <property type="entry name" value="ATPase_P-type"/>
    <property type="match status" value="2"/>
</dbReference>
<comment type="subcellular location">
    <subcellularLocation>
        <location evidence="1">Membrane</location>
        <topology evidence="1">Multi-pass membrane protein</topology>
    </subcellularLocation>
</comment>
<evidence type="ECO:0000256" key="16">
    <source>
        <dbReference type="SAM" id="Phobius"/>
    </source>
</evidence>
<dbReference type="FunFam" id="3.40.1110.10:FF:000021">
    <property type="entry name" value="calcium-transporting ATPase, endoplasmic reticulum-type"/>
    <property type="match status" value="1"/>
</dbReference>
<dbReference type="SUPFAM" id="SSF81665">
    <property type="entry name" value="Calcium ATPase, transmembrane domain M"/>
    <property type="match status" value="1"/>
</dbReference>
<dbReference type="Proteomes" id="UP000232323">
    <property type="component" value="Unassembled WGS sequence"/>
</dbReference>
<comment type="caution">
    <text evidence="18">The sequence shown here is derived from an EMBL/GenBank/DDBJ whole genome shotgun (WGS) entry which is preliminary data.</text>
</comment>
<dbReference type="InterPro" id="IPR023299">
    <property type="entry name" value="ATPase_P-typ_cyto_dom_N"/>
</dbReference>
<feature type="transmembrane region" description="Helical" evidence="16">
    <location>
        <begin position="319"/>
        <end position="342"/>
    </location>
</feature>
<dbReference type="GO" id="GO:0016887">
    <property type="term" value="F:ATP hydrolysis activity"/>
    <property type="evidence" value="ECO:0007669"/>
    <property type="project" value="InterPro"/>
</dbReference>
<dbReference type="InterPro" id="IPR023298">
    <property type="entry name" value="ATPase_P-typ_TM_dom_sf"/>
</dbReference>
<dbReference type="InterPro" id="IPR044492">
    <property type="entry name" value="P_typ_ATPase_HD_dom"/>
</dbReference>
<evidence type="ECO:0000256" key="2">
    <source>
        <dbReference type="ARBA" id="ARBA00005675"/>
    </source>
</evidence>
<feature type="transmembrane region" description="Helical" evidence="16">
    <location>
        <begin position="66"/>
        <end position="84"/>
    </location>
</feature>
<protein>
    <recommendedName>
        <fullName evidence="3">P-type Ca(2+) transporter</fullName>
        <ecNumber evidence="3">7.2.2.10</ecNumber>
    </recommendedName>
</protein>
<dbReference type="PROSITE" id="PS00154">
    <property type="entry name" value="ATPASE_E1_E2"/>
    <property type="match status" value="1"/>
</dbReference>
<proteinExistence type="inferred from homology"/>
<evidence type="ECO:0000256" key="4">
    <source>
        <dbReference type="ARBA" id="ARBA00022448"/>
    </source>
</evidence>
<dbReference type="InterPro" id="IPR004014">
    <property type="entry name" value="ATPase_P-typ_cation-transptr_N"/>
</dbReference>
<dbReference type="GO" id="GO:0046872">
    <property type="term" value="F:metal ion binding"/>
    <property type="evidence" value="ECO:0007669"/>
    <property type="project" value="UniProtKB-KW"/>
</dbReference>
<evidence type="ECO:0000256" key="1">
    <source>
        <dbReference type="ARBA" id="ARBA00004141"/>
    </source>
</evidence>
<keyword evidence="12" id="KW-1278">Translocase</keyword>
<evidence type="ECO:0000256" key="12">
    <source>
        <dbReference type="ARBA" id="ARBA00022967"/>
    </source>
</evidence>
<keyword evidence="9" id="KW-0106">Calcium</keyword>
<dbReference type="GO" id="GO:0016020">
    <property type="term" value="C:membrane"/>
    <property type="evidence" value="ECO:0007669"/>
    <property type="project" value="UniProtKB-SubCell"/>
</dbReference>
<keyword evidence="10" id="KW-0067">ATP-binding</keyword>
<evidence type="ECO:0000256" key="15">
    <source>
        <dbReference type="ARBA" id="ARBA00023136"/>
    </source>
</evidence>
<dbReference type="SUPFAM" id="SSF56784">
    <property type="entry name" value="HAD-like"/>
    <property type="match status" value="1"/>
</dbReference>
<evidence type="ECO:0000256" key="5">
    <source>
        <dbReference type="ARBA" id="ARBA00022568"/>
    </source>
</evidence>
<dbReference type="InterPro" id="IPR008250">
    <property type="entry name" value="ATPase_P-typ_transduc_dom_A_sf"/>
</dbReference>
<dbReference type="OrthoDB" id="3352408at2759"/>
<dbReference type="SFLD" id="SFLDF00027">
    <property type="entry name" value="p-type_atpase"/>
    <property type="match status" value="1"/>
</dbReference>
<dbReference type="InterPro" id="IPR023214">
    <property type="entry name" value="HAD_sf"/>
</dbReference>
<dbReference type="SUPFAM" id="SSF81660">
    <property type="entry name" value="Metal cation-transporting ATPase, ATP-binding domain N"/>
    <property type="match status" value="1"/>
</dbReference>
<dbReference type="SFLD" id="SFLDG00002">
    <property type="entry name" value="C1.7:_P-type_atpase_like"/>
    <property type="match status" value="1"/>
</dbReference>
<dbReference type="PRINTS" id="PR00121">
    <property type="entry name" value="NAKATPASE"/>
</dbReference>